<dbReference type="RefSeq" id="WP_123222172.1">
    <property type="nucleotide sequence ID" value="NZ_RJSF01000019.1"/>
</dbReference>
<dbReference type="InterPro" id="IPR045582">
    <property type="entry name" value="Trehalase-like_N"/>
</dbReference>
<reference evidence="3 4" key="1">
    <citation type="submission" date="2018-11" db="EMBL/GenBank/DDBJ databases">
        <authorList>
            <person name="Li F."/>
        </authorList>
    </citation>
    <scope>NUCLEOTIDE SEQUENCE [LARGE SCALE GENOMIC DNA]</scope>
    <source>
        <strain evidence="3 4">Gsoil 818</strain>
    </source>
</reference>
<evidence type="ECO:0000313" key="4">
    <source>
        <dbReference type="Proteomes" id="UP000279994"/>
    </source>
</evidence>
<dbReference type="SUPFAM" id="SSF48208">
    <property type="entry name" value="Six-hairpin glycosidases"/>
    <property type="match status" value="1"/>
</dbReference>
<dbReference type="Pfam" id="PF00723">
    <property type="entry name" value="Glyco_hydro_15"/>
    <property type="match status" value="1"/>
</dbReference>
<dbReference type="OrthoDB" id="3902805at2"/>
<accession>A0A3N0GUT2</accession>
<dbReference type="PANTHER" id="PTHR31616:SF0">
    <property type="entry name" value="GLUCAN 1,4-ALPHA-GLUCOSIDASE"/>
    <property type="match status" value="1"/>
</dbReference>
<proteinExistence type="predicted"/>
<dbReference type="Gene3D" id="1.50.10.10">
    <property type="match status" value="1"/>
</dbReference>
<feature type="domain" description="Trehalase-like N-terminal" evidence="2">
    <location>
        <begin position="6"/>
        <end position="164"/>
    </location>
</feature>
<organism evidence="3 4">
    <name type="scientific">Nocardioides pocheonensis</name>
    <dbReference type="NCBI Taxonomy" id="661485"/>
    <lineage>
        <taxon>Bacteria</taxon>
        <taxon>Bacillati</taxon>
        <taxon>Actinomycetota</taxon>
        <taxon>Actinomycetes</taxon>
        <taxon>Propionibacteriales</taxon>
        <taxon>Nocardioidaceae</taxon>
        <taxon>Nocardioides</taxon>
    </lineage>
</organism>
<dbReference type="InterPro" id="IPR012341">
    <property type="entry name" value="6hp_glycosidase-like_sf"/>
</dbReference>
<dbReference type="PANTHER" id="PTHR31616">
    <property type="entry name" value="TREHALASE"/>
    <property type="match status" value="1"/>
</dbReference>
<keyword evidence="3" id="KW-0378">Hydrolase</keyword>
<dbReference type="GO" id="GO:0005975">
    <property type="term" value="P:carbohydrate metabolic process"/>
    <property type="evidence" value="ECO:0007669"/>
    <property type="project" value="InterPro"/>
</dbReference>
<name>A0A3N0GUT2_9ACTN</name>
<dbReference type="EMBL" id="RJSF01000019">
    <property type="protein sequence ID" value="RNM15918.1"/>
    <property type="molecule type" value="Genomic_DNA"/>
</dbReference>
<comment type="caution">
    <text evidence="3">The sequence shown here is derived from an EMBL/GenBank/DDBJ whole genome shotgun (WGS) entry which is preliminary data.</text>
</comment>
<dbReference type="Proteomes" id="UP000279994">
    <property type="component" value="Unassembled WGS sequence"/>
</dbReference>
<sequence>MAPTREHTPIEDYATIGDGHTVALVGRDGSIDWMCLPRFDSPSCFTRILGDPDSSHWLLGVRSEDVEGELTVERRYVEDTNVLQTTYSTDAGEVRVTDFMPTGDHRHDVVRRVEGLRGRLPVRHELVIRFDYGAIRPWVHREQVDGLEAIIAVAGPDKLVLTGARLPRAGDGRHEDDLEVGEGDCLDFTLTWVRSHRPAPAPGDVDALLRRTLEGQRRWAEQCEYAGPFRAEVVRSLLVLHGLTHEDTGGIVAAPTTSLPEDFGGERNWDYRYSWLRDAALTVEAVIGTKNASVAEPWRAWLLRSIAGDPEDLQVVYRVDGARHLAEQELDGLAGYAGSRPVRIGNGAVDQRQTDVVGEVLCALAAARDAGLPETPDSWSLQSTLTENLAATWQRADRGIWEIRGPLQHFTHSRVMVWAAFDRMVRAVETHGLEGPVDRWRDLRTQVRDEILAHGVDDRRGCFTQHYDTTEVDAALLLLPAVGFVAGDDPRMLATIEAVEQDLLRDGLVLRYRTTSGVDGLSGEENPFLACSFWLVSAYAWAGRHDDATALMERLVGLANDVGLLSEEYDARRSRMAGNFPQAFSHLALVHAARTLADTRP</sequence>
<feature type="domain" description="GH15-like" evidence="1">
    <location>
        <begin position="231"/>
        <end position="593"/>
    </location>
</feature>
<dbReference type="Pfam" id="PF19291">
    <property type="entry name" value="TREH_N"/>
    <property type="match status" value="1"/>
</dbReference>
<gene>
    <name evidence="3" type="ORF">EFL26_07055</name>
</gene>
<keyword evidence="4" id="KW-1185">Reference proteome</keyword>
<dbReference type="AlphaFoldDB" id="A0A3N0GUT2"/>
<evidence type="ECO:0000313" key="3">
    <source>
        <dbReference type="EMBL" id="RNM15918.1"/>
    </source>
</evidence>
<evidence type="ECO:0000259" key="2">
    <source>
        <dbReference type="Pfam" id="PF19291"/>
    </source>
</evidence>
<protein>
    <submittedName>
        <fullName evidence="3">Glycoside hydrolase family 15 protein</fullName>
    </submittedName>
</protein>
<dbReference type="InterPro" id="IPR008928">
    <property type="entry name" value="6-hairpin_glycosidase_sf"/>
</dbReference>
<dbReference type="GO" id="GO:0004553">
    <property type="term" value="F:hydrolase activity, hydrolyzing O-glycosyl compounds"/>
    <property type="evidence" value="ECO:0007669"/>
    <property type="project" value="UniProtKB-ARBA"/>
</dbReference>
<dbReference type="InterPro" id="IPR011613">
    <property type="entry name" value="GH15-like"/>
</dbReference>
<evidence type="ECO:0000259" key="1">
    <source>
        <dbReference type="Pfam" id="PF00723"/>
    </source>
</evidence>